<dbReference type="Pfam" id="PF03786">
    <property type="entry name" value="UxuA"/>
    <property type="match status" value="1"/>
</dbReference>
<accession>A0ABT5THD2</accession>
<evidence type="ECO:0000256" key="1">
    <source>
        <dbReference type="ARBA" id="ARBA00001794"/>
    </source>
</evidence>
<evidence type="ECO:0000256" key="4">
    <source>
        <dbReference type="ARBA" id="ARBA00002713"/>
    </source>
</evidence>
<keyword evidence="10 11" id="KW-0456">Lyase</keyword>
<evidence type="ECO:0000256" key="10">
    <source>
        <dbReference type="ARBA" id="ARBA00023239"/>
    </source>
</evidence>
<evidence type="ECO:0000313" key="11">
    <source>
        <dbReference type="EMBL" id="MDD7973338.1"/>
    </source>
</evidence>
<dbReference type="GO" id="GO:0008927">
    <property type="term" value="F:mannonate dehydratase activity"/>
    <property type="evidence" value="ECO:0007669"/>
    <property type="project" value="UniProtKB-EC"/>
</dbReference>
<evidence type="ECO:0000256" key="3">
    <source>
        <dbReference type="ARBA" id="ARBA00001954"/>
    </source>
</evidence>
<name>A0ABT5THD2_9RHOB</name>
<dbReference type="EMBL" id="JAQZSM010000031">
    <property type="protein sequence ID" value="MDD7973338.1"/>
    <property type="molecule type" value="Genomic_DNA"/>
</dbReference>
<evidence type="ECO:0000256" key="5">
    <source>
        <dbReference type="ARBA" id="ARBA00004892"/>
    </source>
</evidence>
<comment type="function">
    <text evidence="4">Catalyzes the dehydration of D-mannonate.</text>
</comment>
<dbReference type="PANTHER" id="PTHR30387">
    <property type="entry name" value="MANNONATE DEHYDRATASE"/>
    <property type="match status" value="1"/>
</dbReference>
<organism evidence="11 12">
    <name type="scientific">Roseinatronobacter alkalisoli</name>
    <dbReference type="NCBI Taxonomy" id="3028235"/>
    <lineage>
        <taxon>Bacteria</taxon>
        <taxon>Pseudomonadati</taxon>
        <taxon>Pseudomonadota</taxon>
        <taxon>Alphaproteobacteria</taxon>
        <taxon>Rhodobacterales</taxon>
        <taxon>Paracoccaceae</taxon>
        <taxon>Roseinatronobacter</taxon>
    </lineage>
</organism>
<protein>
    <recommendedName>
        <fullName evidence="7">mannonate dehydratase</fullName>
        <ecNumber evidence="7">4.2.1.8</ecNumber>
    </recommendedName>
</protein>
<evidence type="ECO:0000256" key="8">
    <source>
        <dbReference type="ARBA" id="ARBA00023004"/>
    </source>
</evidence>
<dbReference type="InterPro" id="IPR036237">
    <property type="entry name" value="Xyl_isomerase-like_sf"/>
</dbReference>
<comment type="cofactor">
    <cofactor evidence="3">
        <name>Fe(2+)</name>
        <dbReference type="ChEBI" id="CHEBI:29033"/>
    </cofactor>
</comment>
<gene>
    <name evidence="11" type="ORF">PUT78_19885</name>
</gene>
<comment type="pathway">
    <text evidence="5">Carbohydrate metabolism; pentose and glucuronate interconversion.</text>
</comment>
<evidence type="ECO:0000313" key="12">
    <source>
        <dbReference type="Proteomes" id="UP001431784"/>
    </source>
</evidence>
<proteinExistence type="inferred from homology"/>
<dbReference type="Gene3D" id="3.20.20.150">
    <property type="entry name" value="Divalent-metal-dependent TIM barrel enzymes"/>
    <property type="match status" value="1"/>
</dbReference>
<dbReference type="Proteomes" id="UP001431784">
    <property type="component" value="Unassembled WGS sequence"/>
</dbReference>
<sequence length="341" mass="37328">MYLGTQLPARNDDDYRVMKQLGVNNICADPDGDWRQWTRPHLEQFRAKIEGFGLTLDMLQLPMASVPVSQAKCPDILLAGPDRDQQIDAICQLIENCAAAGIPSVKYNFNYIGIPRTPMETGRGGARAEAFRWDLADQHAAGPAGVIDEEDIWQRATYFLSRIVPVAEANGVRLACHPHDPATPPGYMGVTRILGTVEGLKRFVGIHESPVHGLNFCIGTLAEMLEDVSQVPALTRWFGTRGKIMNVHFRNISGGLYSFRETFPDDGDVDMPAVIGALHDCGYRYMVMPDHAPTLAGANERGVAFAFCYGYIAALLQVRDKCPGALCLGPDIGQKEAAPTP</sequence>
<evidence type="ECO:0000256" key="6">
    <source>
        <dbReference type="ARBA" id="ARBA00007389"/>
    </source>
</evidence>
<comment type="similarity">
    <text evidence="6">Belongs to the mannonate dehydratase family.</text>
</comment>
<dbReference type="SUPFAM" id="SSF51658">
    <property type="entry name" value="Xylose isomerase-like"/>
    <property type="match status" value="1"/>
</dbReference>
<keyword evidence="9" id="KW-0464">Manganese</keyword>
<dbReference type="InterPro" id="IPR004628">
    <property type="entry name" value="Man_deHydtase"/>
</dbReference>
<reference evidence="11" key="1">
    <citation type="submission" date="2023-02" db="EMBL/GenBank/DDBJ databases">
        <title>Description of Roseinatronobacter alkalisoli sp. nov., an alkaliphilic bacerium isolated from soda soil.</title>
        <authorList>
            <person name="Wei W."/>
        </authorList>
    </citation>
    <scope>NUCLEOTIDE SEQUENCE</scope>
    <source>
        <strain evidence="11">HJB301</strain>
    </source>
</reference>
<comment type="cofactor">
    <cofactor evidence="2">
        <name>Mn(2+)</name>
        <dbReference type="ChEBI" id="CHEBI:29035"/>
    </cofactor>
</comment>
<evidence type="ECO:0000256" key="2">
    <source>
        <dbReference type="ARBA" id="ARBA00001936"/>
    </source>
</evidence>
<comment type="caution">
    <text evidence="11">The sequence shown here is derived from an EMBL/GenBank/DDBJ whole genome shotgun (WGS) entry which is preliminary data.</text>
</comment>
<dbReference type="PANTHER" id="PTHR30387:SF2">
    <property type="entry name" value="MANNONATE DEHYDRATASE"/>
    <property type="match status" value="1"/>
</dbReference>
<keyword evidence="8" id="KW-0408">Iron</keyword>
<comment type="catalytic activity">
    <reaction evidence="1">
        <text>D-mannonate = 2-dehydro-3-deoxy-D-gluconate + H2O</text>
        <dbReference type="Rhea" id="RHEA:20097"/>
        <dbReference type="ChEBI" id="CHEBI:15377"/>
        <dbReference type="ChEBI" id="CHEBI:17767"/>
        <dbReference type="ChEBI" id="CHEBI:57990"/>
        <dbReference type="EC" id="4.2.1.8"/>
    </reaction>
</comment>
<evidence type="ECO:0000256" key="9">
    <source>
        <dbReference type="ARBA" id="ARBA00023211"/>
    </source>
</evidence>
<dbReference type="EC" id="4.2.1.8" evidence="7"/>
<keyword evidence="12" id="KW-1185">Reference proteome</keyword>
<evidence type="ECO:0000256" key="7">
    <source>
        <dbReference type="ARBA" id="ARBA00012927"/>
    </source>
</evidence>
<dbReference type="RefSeq" id="WP_274354008.1">
    <property type="nucleotide sequence ID" value="NZ_JAQZSM010000031.1"/>
</dbReference>